<reference evidence="12 13" key="1">
    <citation type="submission" date="2023-03" db="EMBL/GenBank/DDBJ databases">
        <title>Host association and intracellularity evolved multiple times independently in the Rickettsiales.</title>
        <authorList>
            <person name="Castelli M."/>
            <person name="Nardi T."/>
            <person name="Gammuto L."/>
            <person name="Bellinzona G."/>
            <person name="Sabaneyeva E."/>
            <person name="Potekhin A."/>
            <person name="Serra V."/>
            <person name="Petroni G."/>
            <person name="Sassera D."/>
        </authorList>
    </citation>
    <scope>NUCLEOTIDE SEQUENCE [LARGE SCALE GENOMIC DNA]</scope>
    <source>
        <strain evidence="12 13">Sr 2-6</strain>
    </source>
</reference>
<dbReference type="InterPro" id="IPR017871">
    <property type="entry name" value="ABC_transporter-like_CS"/>
</dbReference>
<dbReference type="Pfam" id="PF00664">
    <property type="entry name" value="ABC_membrane"/>
    <property type="match status" value="1"/>
</dbReference>
<keyword evidence="7 9" id="KW-0472">Membrane</keyword>
<evidence type="ECO:0000256" key="6">
    <source>
        <dbReference type="ARBA" id="ARBA00022989"/>
    </source>
</evidence>
<dbReference type="Proteomes" id="UP001291687">
    <property type="component" value="Unassembled WGS sequence"/>
</dbReference>
<dbReference type="Gene3D" id="3.40.50.300">
    <property type="entry name" value="P-loop containing nucleotide triphosphate hydrolases"/>
    <property type="match status" value="1"/>
</dbReference>
<keyword evidence="3 9" id="KW-0812">Transmembrane</keyword>
<dbReference type="Gene3D" id="1.20.1560.10">
    <property type="entry name" value="ABC transporter type 1, transmembrane domain"/>
    <property type="match status" value="1"/>
</dbReference>
<proteinExistence type="inferred from homology"/>
<comment type="similarity">
    <text evidence="2">Belongs to the ABC transporter superfamily.</text>
</comment>
<evidence type="ECO:0000313" key="13">
    <source>
        <dbReference type="Proteomes" id="UP001291687"/>
    </source>
</evidence>
<dbReference type="Pfam" id="PF00005">
    <property type="entry name" value="ABC_tran"/>
    <property type="match status" value="1"/>
</dbReference>
<dbReference type="InterPro" id="IPR039421">
    <property type="entry name" value="Type_1_exporter"/>
</dbReference>
<dbReference type="EMBL" id="JARJFB010000020">
    <property type="protein sequence ID" value="MEA0970469.1"/>
    <property type="molecule type" value="Genomic_DNA"/>
</dbReference>
<keyword evidence="5 12" id="KW-0067">ATP-binding</keyword>
<dbReference type="SUPFAM" id="SSF90123">
    <property type="entry name" value="ABC transporter transmembrane region"/>
    <property type="match status" value="1"/>
</dbReference>
<keyword evidence="13" id="KW-1185">Reference proteome</keyword>
<dbReference type="GO" id="GO:0005524">
    <property type="term" value="F:ATP binding"/>
    <property type="evidence" value="ECO:0007669"/>
    <property type="project" value="UniProtKB-KW"/>
</dbReference>
<dbReference type="CDD" id="cd18552">
    <property type="entry name" value="ABC_6TM_MsbA_like"/>
    <property type="match status" value="1"/>
</dbReference>
<dbReference type="InterPro" id="IPR003439">
    <property type="entry name" value="ABC_transporter-like_ATP-bd"/>
</dbReference>
<evidence type="ECO:0000259" key="11">
    <source>
        <dbReference type="PROSITE" id="PS50929"/>
    </source>
</evidence>
<feature type="transmembrane region" description="Helical" evidence="9">
    <location>
        <begin position="167"/>
        <end position="183"/>
    </location>
</feature>
<evidence type="ECO:0000256" key="1">
    <source>
        <dbReference type="ARBA" id="ARBA00004651"/>
    </source>
</evidence>
<feature type="domain" description="ABC transporter" evidence="10">
    <location>
        <begin position="345"/>
        <end position="579"/>
    </location>
</feature>
<protein>
    <submittedName>
        <fullName evidence="12">ABC transporter ATP-binding/permease protein</fullName>
    </submittedName>
</protein>
<name>A0ABU5NBC5_9RICK</name>
<comment type="function">
    <text evidence="8">Part of an ABC transporter complex. Transmembrane domains (TMD) form a pore in the inner membrane and the ATP-binding domain (NBD) is responsible for energy generation.</text>
</comment>
<feature type="domain" description="ABC transmembrane type-1" evidence="11">
    <location>
        <begin position="29"/>
        <end position="311"/>
    </location>
</feature>
<keyword evidence="6 9" id="KW-1133">Transmembrane helix</keyword>
<dbReference type="RefSeq" id="WP_322776373.1">
    <property type="nucleotide sequence ID" value="NZ_JARJFB010000020.1"/>
</dbReference>
<dbReference type="PANTHER" id="PTHR43394:SF1">
    <property type="entry name" value="ATP-BINDING CASSETTE SUB-FAMILY B MEMBER 10, MITOCHONDRIAL"/>
    <property type="match status" value="1"/>
</dbReference>
<feature type="transmembrane region" description="Helical" evidence="9">
    <location>
        <begin position="28"/>
        <end position="50"/>
    </location>
</feature>
<dbReference type="InterPro" id="IPR003593">
    <property type="entry name" value="AAA+_ATPase"/>
</dbReference>
<evidence type="ECO:0000313" key="12">
    <source>
        <dbReference type="EMBL" id="MEA0970469.1"/>
    </source>
</evidence>
<evidence type="ECO:0000259" key="10">
    <source>
        <dbReference type="PROSITE" id="PS50893"/>
    </source>
</evidence>
<dbReference type="PROSITE" id="PS50893">
    <property type="entry name" value="ABC_TRANSPORTER_2"/>
    <property type="match status" value="1"/>
</dbReference>
<dbReference type="PROSITE" id="PS50929">
    <property type="entry name" value="ABC_TM1F"/>
    <property type="match status" value="1"/>
</dbReference>
<dbReference type="InterPro" id="IPR011527">
    <property type="entry name" value="ABC1_TM_dom"/>
</dbReference>
<dbReference type="SMART" id="SM00382">
    <property type="entry name" value="AAA"/>
    <property type="match status" value="1"/>
</dbReference>
<dbReference type="InterPro" id="IPR036640">
    <property type="entry name" value="ABC1_TM_sf"/>
</dbReference>
<feature type="transmembrane region" description="Helical" evidence="9">
    <location>
        <begin position="251"/>
        <end position="270"/>
    </location>
</feature>
<dbReference type="SUPFAM" id="SSF52540">
    <property type="entry name" value="P-loop containing nucleoside triphosphate hydrolases"/>
    <property type="match status" value="1"/>
</dbReference>
<sequence>MIIERKLESLQVIKRLLKDHVSAYKRQIFTAIFFMVIVAICSAAIVRLVQPAIDRVFLTHDRHMLVVIPLLMLSIYSIKGIAEYFQSYFIKFIGQQILTNLQMLMYEHLLQADFLFIQSQSSGRLISRFTNDIMLMRGAVSDLLVGCAKHLLSVIFLIGIMFSLDPFLALFIFLAFPLAIYPIQRLGRKMRGVTTSAQEELGDFTARLDETFSSIKVIKSFCTEKIEADRARKITSNILQFYKKAAKFDSLTSPIMEILSGFAIACVLWYGGFAVIQGKMSTGALFAFITAFVSAYRPFKSLVALNVNLQEGITAANRVFNILDFKPIISDKDNASSPVFISPYIEFKNVEMKFSNGKVALKSLDLKVDTGKTYAFVGSSGSGKTTVANLVIRMFDPSLGQIVIDDYDIKDISLKSLRSQISLVSQETVLFDTTVLENISYGTMGASRDLVIKAAKSADAHEFILALPDGYDTMIGSNGTTLSGGQRQRLSIARAFLKDAPILVLDEATSALDPNSERSIIDSLARLRLGRTTMIITHRLASIKDADQIVVMKNGKIIEQGQHSELLKLQKEYYKLYNKQLKETNNSKHQIN</sequence>
<dbReference type="PANTHER" id="PTHR43394">
    <property type="entry name" value="ATP-DEPENDENT PERMEASE MDL1, MITOCHONDRIAL"/>
    <property type="match status" value="1"/>
</dbReference>
<evidence type="ECO:0000256" key="7">
    <source>
        <dbReference type="ARBA" id="ARBA00023136"/>
    </source>
</evidence>
<feature type="transmembrane region" description="Helical" evidence="9">
    <location>
        <begin position="143"/>
        <end position="161"/>
    </location>
</feature>
<evidence type="ECO:0000256" key="3">
    <source>
        <dbReference type="ARBA" id="ARBA00022692"/>
    </source>
</evidence>
<dbReference type="PROSITE" id="PS00211">
    <property type="entry name" value="ABC_TRANSPORTER_1"/>
    <property type="match status" value="1"/>
</dbReference>
<evidence type="ECO:0000256" key="2">
    <source>
        <dbReference type="ARBA" id="ARBA00005417"/>
    </source>
</evidence>
<organism evidence="12 13">
    <name type="scientific">Candidatus Megaera venefica</name>
    <dbReference type="NCBI Taxonomy" id="2055910"/>
    <lineage>
        <taxon>Bacteria</taxon>
        <taxon>Pseudomonadati</taxon>
        <taxon>Pseudomonadota</taxon>
        <taxon>Alphaproteobacteria</taxon>
        <taxon>Rickettsiales</taxon>
        <taxon>Rickettsiaceae</taxon>
        <taxon>Candidatus Megaera</taxon>
    </lineage>
</organism>
<keyword evidence="4" id="KW-0547">Nucleotide-binding</keyword>
<evidence type="ECO:0000256" key="8">
    <source>
        <dbReference type="ARBA" id="ARBA00024725"/>
    </source>
</evidence>
<comment type="subcellular location">
    <subcellularLocation>
        <location evidence="1">Cell membrane</location>
        <topology evidence="1">Multi-pass membrane protein</topology>
    </subcellularLocation>
</comment>
<evidence type="ECO:0000256" key="5">
    <source>
        <dbReference type="ARBA" id="ARBA00022840"/>
    </source>
</evidence>
<comment type="caution">
    <text evidence="12">The sequence shown here is derived from an EMBL/GenBank/DDBJ whole genome shotgun (WGS) entry which is preliminary data.</text>
</comment>
<evidence type="ECO:0000256" key="9">
    <source>
        <dbReference type="SAM" id="Phobius"/>
    </source>
</evidence>
<dbReference type="InterPro" id="IPR027417">
    <property type="entry name" value="P-loop_NTPase"/>
</dbReference>
<feature type="transmembrane region" description="Helical" evidence="9">
    <location>
        <begin position="62"/>
        <end position="82"/>
    </location>
</feature>
<gene>
    <name evidence="12" type="ORF">Megvenef_00434</name>
</gene>
<accession>A0ABU5NBC5</accession>
<evidence type="ECO:0000256" key="4">
    <source>
        <dbReference type="ARBA" id="ARBA00022741"/>
    </source>
</evidence>